<dbReference type="InterPro" id="IPR001466">
    <property type="entry name" value="Beta-lactam-related"/>
</dbReference>
<feature type="transmembrane region" description="Helical" evidence="1">
    <location>
        <begin position="613"/>
        <end position="630"/>
    </location>
</feature>
<feature type="transmembrane region" description="Helical" evidence="1">
    <location>
        <begin position="531"/>
        <end position="553"/>
    </location>
</feature>
<dbReference type="EC" id="3.-.-.-" evidence="3"/>
<dbReference type="Proteomes" id="UP001596540">
    <property type="component" value="Unassembled WGS sequence"/>
</dbReference>
<dbReference type="GO" id="GO:0016787">
    <property type="term" value="F:hydrolase activity"/>
    <property type="evidence" value="ECO:0007669"/>
    <property type="project" value="UniProtKB-KW"/>
</dbReference>
<feature type="transmembrane region" description="Helical" evidence="1">
    <location>
        <begin position="642"/>
        <end position="666"/>
    </location>
</feature>
<feature type="transmembrane region" description="Helical" evidence="1">
    <location>
        <begin position="21"/>
        <end position="45"/>
    </location>
</feature>
<keyword evidence="1" id="KW-0812">Transmembrane</keyword>
<dbReference type="InterPro" id="IPR012338">
    <property type="entry name" value="Beta-lactam/transpept-like"/>
</dbReference>
<dbReference type="SUPFAM" id="SSF56601">
    <property type="entry name" value="beta-lactamase/transpeptidase-like"/>
    <property type="match status" value="1"/>
</dbReference>
<keyword evidence="1" id="KW-0472">Membrane</keyword>
<comment type="caution">
    <text evidence="3">The sequence shown here is derived from an EMBL/GenBank/DDBJ whole genome shotgun (WGS) entry which is preliminary data.</text>
</comment>
<gene>
    <name evidence="3" type="ORF">ACFQRF_18630</name>
</gene>
<dbReference type="EMBL" id="JBHTBH010000009">
    <property type="protein sequence ID" value="MFC7329752.1"/>
    <property type="molecule type" value="Genomic_DNA"/>
</dbReference>
<feature type="domain" description="Beta-lactamase-related" evidence="2">
    <location>
        <begin position="74"/>
        <end position="394"/>
    </location>
</feature>
<dbReference type="PANTHER" id="PTHR46825:SF9">
    <property type="entry name" value="BETA-LACTAMASE-RELATED DOMAIN-CONTAINING PROTEIN"/>
    <property type="match status" value="1"/>
</dbReference>
<dbReference type="Gene3D" id="3.40.710.10">
    <property type="entry name" value="DD-peptidase/beta-lactamase superfamily"/>
    <property type="match status" value="1"/>
</dbReference>
<keyword evidence="3" id="KW-0378">Hydrolase</keyword>
<dbReference type="InterPro" id="IPR050491">
    <property type="entry name" value="AmpC-like"/>
</dbReference>
<reference evidence="4" key="1">
    <citation type="journal article" date="2019" name="Int. J. Syst. Evol. Microbiol.">
        <title>The Global Catalogue of Microorganisms (GCM) 10K type strain sequencing project: providing services to taxonomists for standard genome sequencing and annotation.</title>
        <authorList>
            <consortium name="The Broad Institute Genomics Platform"/>
            <consortium name="The Broad Institute Genome Sequencing Center for Infectious Disease"/>
            <person name="Wu L."/>
            <person name="Ma J."/>
        </authorList>
    </citation>
    <scope>NUCLEOTIDE SEQUENCE [LARGE SCALE GENOMIC DNA]</scope>
    <source>
        <strain evidence="4">CGMCC 4.7382</strain>
    </source>
</reference>
<organism evidence="3 4">
    <name type="scientific">Marinactinospora rubrisoli</name>
    <dbReference type="NCBI Taxonomy" id="2715399"/>
    <lineage>
        <taxon>Bacteria</taxon>
        <taxon>Bacillati</taxon>
        <taxon>Actinomycetota</taxon>
        <taxon>Actinomycetes</taxon>
        <taxon>Streptosporangiales</taxon>
        <taxon>Nocardiopsidaceae</taxon>
        <taxon>Marinactinospora</taxon>
    </lineage>
</organism>
<evidence type="ECO:0000313" key="3">
    <source>
        <dbReference type="EMBL" id="MFC7329752.1"/>
    </source>
</evidence>
<keyword evidence="1" id="KW-1133">Transmembrane helix</keyword>
<keyword evidence="4" id="KW-1185">Reference proteome</keyword>
<protein>
    <submittedName>
        <fullName evidence="3">Serine hydrolase domain-containing protein</fullName>
        <ecNumber evidence="3">3.-.-.-</ecNumber>
    </submittedName>
</protein>
<sequence>MDSRVEAASPRGARGRRGIGARLMAIGVTGLMAATITGAAAPAAAAAPTPPIPAPAAAGELTEADVNAWLDGFLPAALEDAGIPGAAVSVVHDGEVLTARGYGYADNGSEGGEPRPVDPEETLFRPGSVSKLFTATAVMQLVESGDLDLDTDVSEYLDFEIPRNFEGDITLRHLLTHTAGFEEQIRGLIGLEGESVDLGEALATDPPVQVYAPGTVPAYSNYGNGLAGYIVERVSGEPFEEYVQQNILDRIGMTSSTFQQPLPEDIRDRMAGGYPTDSGPAAPFEIIGAPPAGALTASATDMARFMLAQLGELGPEQSLLEEETLALMHEPALTSDTLGTIAEGPRMTLGFFDESRNGRRIIGHGGDTTAFHSHLQLFPEERTGIFVTMNGGGHQGYDSLTLRNSLTAGFADRYFPSQDPDVQVEPTAAEHASMAEGTYESARSAQSTFLSVVRAVSRTTVTAQDDGTILVSPGPETVYPTVYQEIAPWVWQEVGGQRILTMRGSGDEVEEIGYASAFTLERVDPVHESTVVMSILVFSVAVLLVALVSMPIRAIVRRRLSLPPRPRAGRVVRVLTRICMAGATLAIVGWAVTISTAMQLHDVPAELIHVIQAAQWLGVVGVIPAAIGLITDIHRRAGWARVLGAVLVLVALVGIAWLSVVFNLLVPDVSY</sequence>
<evidence type="ECO:0000256" key="1">
    <source>
        <dbReference type="SAM" id="Phobius"/>
    </source>
</evidence>
<feature type="transmembrane region" description="Helical" evidence="1">
    <location>
        <begin position="574"/>
        <end position="593"/>
    </location>
</feature>
<dbReference type="Pfam" id="PF00144">
    <property type="entry name" value="Beta-lactamase"/>
    <property type="match status" value="1"/>
</dbReference>
<evidence type="ECO:0000259" key="2">
    <source>
        <dbReference type="Pfam" id="PF00144"/>
    </source>
</evidence>
<accession>A0ABW2KIF4</accession>
<evidence type="ECO:0000313" key="4">
    <source>
        <dbReference type="Proteomes" id="UP001596540"/>
    </source>
</evidence>
<name>A0ABW2KIF4_9ACTN</name>
<dbReference type="PANTHER" id="PTHR46825">
    <property type="entry name" value="D-ALANYL-D-ALANINE-CARBOXYPEPTIDASE/ENDOPEPTIDASE AMPH"/>
    <property type="match status" value="1"/>
</dbReference>
<proteinExistence type="predicted"/>